<keyword evidence="4" id="KW-1133">Transmembrane helix</keyword>
<dbReference type="InterPro" id="IPR036259">
    <property type="entry name" value="MFS_trans_sf"/>
</dbReference>
<dbReference type="Pfam" id="PF00854">
    <property type="entry name" value="PTR2"/>
    <property type="match status" value="1"/>
</dbReference>
<evidence type="ECO:0000256" key="4">
    <source>
        <dbReference type="ARBA" id="ARBA00022989"/>
    </source>
</evidence>
<accession>A0A6L2MUH8</accession>
<dbReference type="PANTHER" id="PTHR11654">
    <property type="entry name" value="OLIGOPEPTIDE TRANSPORTER-RELATED"/>
    <property type="match status" value="1"/>
</dbReference>
<sequence length="132" mass="14408">MGIEDIDSWDLDNSTWGGWGEVIGTVPVDVGAQKSSLGEMGKLTGQPNGLTQLQRIGFGLSISTLSMVPQYAFVGCADAFAYIRQLEFFYDQAPDSMRSLSATLQLLVEVESKAVKIEILLWIVLVFARSDS</sequence>
<dbReference type="GO" id="GO:0022857">
    <property type="term" value="F:transmembrane transporter activity"/>
    <property type="evidence" value="ECO:0007669"/>
    <property type="project" value="InterPro"/>
</dbReference>
<comment type="caution">
    <text evidence="7">The sequence shown here is derived from an EMBL/GenBank/DDBJ whole genome shotgun (WGS) entry which is preliminary data.</text>
</comment>
<reference evidence="7" key="1">
    <citation type="journal article" date="2019" name="Sci. Rep.">
        <title>Draft genome of Tanacetum cinerariifolium, the natural source of mosquito coil.</title>
        <authorList>
            <person name="Yamashiro T."/>
            <person name="Shiraishi A."/>
            <person name="Satake H."/>
            <person name="Nakayama K."/>
        </authorList>
    </citation>
    <scope>NUCLEOTIDE SEQUENCE</scope>
</reference>
<protein>
    <submittedName>
        <fullName evidence="7">Protein NRT1/ PTR FAMILY 8.1-like</fullName>
    </submittedName>
</protein>
<evidence type="ECO:0000256" key="5">
    <source>
        <dbReference type="ARBA" id="ARBA00023136"/>
    </source>
</evidence>
<comment type="subcellular location">
    <subcellularLocation>
        <location evidence="1">Membrane</location>
        <topology evidence="1">Multi-pass membrane protein</topology>
    </subcellularLocation>
</comment>
<evidence type="ECO:0000313" key="7">
    <source>
        <dbReference type="EMBL" id="GEU77646.1"/>
    </source>
</evidence>
<evidence type="ECO:0000256" key="1">
    <source>
        <dbReference type="ARBA" id="ARBA00004141"/>
    </source>
</evidence>
<evidence type="ECO:0000256" key="3">
    <source>
        <dbReference type="ARBA" id="ARBA00022692"/>
    </source>
</evidence>
<dbReference type="Gene3D" id="1.20.1250.20">
    <property type="entry name" value="MFS general substrate transporter like domains"/>
    <property type="match status" value="1"/>
</dbReference>
<proteinExistence type="inferred from homology"/>
<keyword evidence="5" id="KW-0472">Membrane</keyword>
<dbReference type="AlphaFoldDB" id="A0A6L2MUH8"/>
<evidence type="ECO:0000256" key="2">
    <source>
        <dbReference type="ARBA" id="ARBA00005982"/>
    </source>
</evidence>
<comment type="similarity">
    <text evidence="2">Belongs to the major facilitator superfamily. Proton-dependent oligopeptide transporter (POT/PTR) (TC 2.A.17) family.</text>
</comment>
<name>A0A6L2MUH8_TANCI</name>
<dbReference type="EMBL" id="BKCJ010007516">
    <property type="protein sequence ID" value="GEU77646.1"/>
    <property type="molecule type" value="Genomic_DNA"/>
</dbReference>
<evidence type="ECO:0000256" key="6">
    <source>
        <dbReference type="ARBA" id="ARBA00044504"/>
    </source>
</evidence>
<keyword evidence="3" id="KW-0812">Transmembrane</keyword>
<organism evidence="7">
    <name type="scientific">Tanacetum cinerariifolium</name>
    <name type="common">Dalmatian daisy</name>
    <name type="synonym">Chrysanthemum cinerariifolium</name>
    <dbReference type="NCBI Taxonomy" id="118510"/>
    <lineage>
        <taxon>Eukaryota</taxon>
        <taxon>Viridiplantae</taxon>
        <taxon>Streptophyta</taxon>
        <taxon>Embryophyta</taxon>
        <taxon>Tracheophyta</taxon>
        <taxon>Spermatophyta</taxon>
        <taxon>Magnoliopsida</taxon>
        <taxon>eudicotyledons</taxon>
        <taxon>Gunneridae</taxon>
        <taxon>Pentapetalae</taxon>
        <taxon>asterids</taxon>
        <taxon>campanulids</taxon>
        <taxon>Asterales</taxon>
        <taxon>Asteraceae</taxon>
        <taxon>Asteroideae</taxon>
        <taxon>Anthemideae</taxon>
        <taxon>Anthemidinae</taxon>
        <taxon>Tanacetum</taxon>
    </lineage>
</organism>
<gene>
    <name evidence="7" type="ORF">Tci_049624</name>
</gene>
<dbReference type="InterPro" id="IPR000109">
    <property type="entry name" value="POT_fam"/>
</dbReference>
<comment type="similarity">
    <text evidence="6">Belongs to the major facilitator superfamily. Phosphate:H(+) symporter (TC 2.A.1.9) family.</text>
</comment>
<dbReference type="GO" id="GO:0016020">
    <property type="term" value="C:membrane"/>
    <property type="evidence" value="ECO:0007669"/>
    <property type="project" value="UniProtKB-SubCell"/>
</dbReference>